<sequence>MTIQSNEFNVAIVGAGVAGLALAMALHRKGVPFTIYEEAKEYSVVGAGIGFGPNGMQALDLMEPGFRPLYEGLCVGNKSADAEWVFFEGYLLEPGLGDNKPWAGNLKSAWGHQDYVRKSAHRKELLDIMTSFIPIDSVKFNKKLVSIKEYTDRVMLEFADGEIATHSILAGSDGIASIVREYLLRPTHPEEALPVYSGAHCYRAVIPMDEAYEIMGEKTDVAKIYFGHNRGAVSYRITGGKIISAQELNFLLIKATPNEPWPYPGRVTKQITQEEMLADFDGDNIDDRFRRLVAKAKPVKWGLFHHAKTSTYYKDRVCILGDSAHASMPFQAAGAAQGVEDALVLAYILEELMKSPTRGSEQLKEINAGLAAYDAVRRPRAQKQLDRAFEVGKMIYFQHPECGDDMTKILHKLQNGWLDWLWFPDLKADVETALSQMRNDVQKKA</sequence>
<dbReference type="Gene3D" id="3.50.50.60">
    <property type="entry name" value="FAD/NAD(P)-binding domain"/>
    <property type="match status" value="1"/>
</dbReference>
<dbReference type="Proteomes" id="UP000547976">
    <property type="component" value="Unassembled WGS sequence"/>
</dbReference>
<evidence type="ECO:0000313" key="10">
    <source>
        <dbReference type="Proteomes" id="UP000547976"/>
    </source>
</evidence>
<evidence type="ECO:0000313" key="9">
    <source>
        <dbReference type="EMBL" id="KAF5584348.1"/>
    </source>
</evidence>
<evidence type="ECO:0000256" key="3">
    <source>
        <dbReference type="ARBA" id="ARBA00022630"/>
    </source>
</evidence>
<dbReference type="Pfam" id="PF01494">
    <property type="entry name" value="FAD_binding_3"/>
    <property type="match status" value="2"/>
</dbReference>
<evidence type="ECO:0000259" key="7">
    <source>
        <dbReference type="Pfam" id="PF01494"/>
    </source>
</evidence>
<dbReference type="InterPro" id="IPR002938">
    <property type="entry name" value="FAD-bd"/>
</dbReference>
<protein>
    <submittedName>
        <fullName evidence="8">Salicylate hydroxylase</fullName>
    </submittedName>
</protein>
<dbReference type="InterPro" id="IPR051104">
    <property type="entry name" value="FAD_monoxygenase"/>
</dbReference>
<dbReference type="EMBL" id="KU055636">
    <property type="protein sequence ID" value="AMB48893.1"/>
    <property type="molecule type" value="Genomic_DNA"/>
</dbReference>
<dbReference type="OrthoDB" id="417877at2759"/>
<dbReference type="EMBL" id="JAAOAV010000291">
    <property type="protein sequence ID" value="KAF5584348.1"/>
    <property type="molecule type" value="Genomic_DNA"/>
</dbReference>
<evidence type="ECO:0000256" key="6">
    <source>
        <dbReference type="ARBA" id="ARBA00023033"/>
    </source>
</evidence>
<accession>A0A0Y0M3X9</accession>
<dbReference type="PANTHER" id="PTHR46720">
    <property type="entry name" value="HYDROXYLASE, PUTATIVE (AFU_ORTHOLOGUE AFUA_3G01460)-RELATED"/>
    <property type="match status" value="1"/>
</dbReference>
<dbReference type="InterPro" id="IPR036188">
    <property type="entry name" value="FAD/NAD-bd_sf"/>
</dbReference>
<name>A0A0Y0M3X9_GIBSU</name>
<dbReference type="AlphaFoldDB" id="A0A0Y0M3X9"/>
<reference evidence="8" key="1">
    <citation type="journal article" date="2016" name="PLoS ONE">
        <title>Two horizontally transferred xenobiotic resistance gene clusters associated with detoxification of benzoxazolinones by Fusarium species.</title>
        <authorList>
            <person name="Glenn A.E."/>
            <person name="Davis C.B."/>
            <person name="Gao M."/>
            <person name="Gold S.E."/>
            <person name="Mitchell T.R."/>
            <person name="Proctor R.H."/>
            <person name="Stewart J.E."/>
            <person name="Snook M.E."/>
        </authorList>
    </citation>
    <scope>NUCLEOTIDE SEQUENCE</scope>
    <source>
        <strain evidence="8">NSM 107</strain>
    </source>
</reference>
<reference evidence="9 10" key="2">
    <citation type="submission" date="2020-05" db="EMBL/GenBank/DDBJ databases">
        <title>Identification and distribution of gene clusters putatively required for synthesis of sphingolipid metabolism inhibitors in phylogenetically diverse species of the filamentous fungus Fusarium.</title>
        <authorList>
            <person name="Kim H.-S."/>
            <person name="Busman M."/>
            <person name="Brown D.W."/>
            <person name="Divon H."/>
            <person name="Uhlig S."/>
            <person name="Proctor R.H."/>
        </authorList>
    </citation>
    <scope>NUCLEOTIDE SEQUENCE [LARGE SCALE GENOMIC DNA]</scope>
    <source>
        <strain evidence="9 10">NRRL 66333</strain>
    </source>
</reference>
<proteinExistence type="inferred from homology"/>
<keyword evidence="6" id="KW-0503">Monooxygenase</keyword>
<feature type="domain" description="FAD-binding" evidence="7">
    <location>
        <begin position="8"/>
        <end position="59"/>
    </location>
</feature>
<keyword evidence="5" id="KW-0560">Oxidoreductase</keyword>
<keyword evidence="10" id="KW-1185">Reference proteome</keyword>
<evidence type="ECO:0000256" key="2">
    <source>
        <dbReference type="ARBA" id="ARBA00007992"/>
    </source>
</evidence>
<dbReference type="GO" id="GO:0004497">
    <property type="term" value="F:monooxygenase activity"/>
    <property type="evidence" value="ECO:0007669"/>
    <property type="project" value="UniProtKB-KW"/>
</dbReference>
<comment type="cofactor">
    <cofactor evidence="1">
        <name>FAD</name>
        <dbReference type="ChEBI" id="CHEBI:57692"/>
    </cofactor>
</comment>
<organism evidence="8">
    <name type="scientific">Gibberella subglutinans</name>
    <name type="common">Fusarium subglutinans</name>
    <dbReference type="NCBI Taxonomy" id="42677"/>
    <lineage>
        <taxon>Eukaryota</taxon>
        <taxon>Fungi</taxon>
        <taxon>Dikarya</taxon>
        <taxon>Ascomycota</taxon>
        <taxon>Pezizomycotina</taxon>
        <taxon>Sordariomycetes</taxon>
        <taxon>Hypocreomycetidae</taxon>
        <taxon>Hypocreales</taxon>
        <taxon>Nectriaceae</taxon>
        <taxon>Fusarium</taxon>
        <taxon>Fusarium fujikuroi species complex</taxon>
    </lineage>
</organism>
<dbReference type="GO" id="GO:0071949">
    <property type="term" value="F:FAD binding"/>
    <property type="evidence" value="ECO:0007669"/>
    <property type="project" value="InterPro"/>
</dbReference>
<keyword evidence="3" id="KW-0285">Flavoprotein</keyword>
<evidence type="ECO:0000313" key="8">
    <source>
        <dbReference type="EMBL" id="AMB48893.1"/>
    </source>
</evidence>
<comment type="similarity">
    <text evidence="2">Belongs to the paxM FAD-dependent monooxygenase family.</text>
</comment>
<feature type="domain" description="FAD-binding" evidence="7">
    <location>
        <begin position="139"/>
        <end position="387"/>
    </location>
</feature>
<evidence type="ECO:0000256" key="4">
    <source>
        <dbReference type="ARBA" id="ARBA00022827"/>
    </source>
</evidence>
<gene>
    <name evidence="8" type="ORF">FsFDB1_07</name>
    <name evidence="9" type="ORF">FSUBG_12801</name>
</gene>
<keyword evidence="4" id="KW-0274">FAD</keyword>
<dbReference type="SUPFAM" id="SSF51905">
    <property type="entry name" value="FAD/NAD(P)-binding domain"/>
    <property type="match status" value="1"/>
</dbReference>
<dbReference type="PANTHER" id="PTHR46720:SF3">
    <property type="entry name" value="FAD-BINDING DOMAIN-CONTAINING PROTEIN-RELATED"/>
    <property type="match status" value="1"/>
</dbReference>
<dbReference type="GO" id="GO:0044550">
    <property type="term" value="P:secondary metabolite biosynthetic process"/>
    <property type="evidence" value="ECO:0007669"/>
    <property type="project" value="TreeGrafter"/>
</dbReference>
<evidence type="ECO:0000256" key="5">
    <source>
        <dbReference type="ARBA" id="ARBA00023002"/>
    </source>
</evidence>
<evidence type="ECO:0000256" key="1">
    <source>
        <dbReference type="ARBA" id="ARBA00001974"/>
    </source>
</evidence>
<dbReference type="PRINTS" id="PR00420">
    <property type="entry name" value="RNGMNOXGNASE"/>
</dbReference>